<sequence>MPVNLTRHGRLLFALLLAGLFHAALILGVSINRPRPNEIDKTLDVILVVNHSLEPPAKADFLAQSPQKGGGESKKRTLPRATPKLAAPIEPKVALTPRNSIKEEPEDTPTKHKEVALPEPRTEKPIADEKTVDEENLESSPNSVLQVPKSDKKTVGGVAHKTAIEPAAEPPRFSSGLLSQQIAEVSTEFNKSREDQAKRHRMVYINSVNAHKYHAAAYEATWQEKVEQIGNLNYPEEARKQNLSGSLLLTVAIKADGSIYSMVVRQSSGEPVLDEAAQRIVRLAAPFAAVPKELQEEGDVFIITRTWLFSADNRLETGN</sequence>
<protein>
    <submittedName>
        <fullName evidence="12">Energy transducer TonB</fullName>
    </submittedName>
</protein>
<evidence type="ECO:0000259" key="11">
    <source>
        <dbReference type="PROSITE" id="PS52015"/>
    </source>
</evidence>
<dbReference type="Gene3D" id="3.30.1150.10">
    <property type="match status" value="1"/>
</dbReference>
<keyword evidence="3" id="KW-0813">Transport</keyword>
<keyword evidence="7" id="KW-0653">Protein transport</keyword>
<comment type="subcellular location">
    <subcellularLocation>
        <location evidence="1">Cell inner membrane</location>
        <topology evidence="1">Single-pass membrane protein</topology>
        <orientation evidence="1">Periplasmic side</orientation>
    </subcellularLocation>
</comment>
<dbReference type="GO" id="GO:0031992">
    <property type="term" value="F:energy transducer activity"/>
    <property type="evidence" value="ECO:0007669"/>
    <property type="project" value="TreeGrafter"/>
</dbReference>
<evidence type="ECO:0000256" key="7">
    <source>
        <dbReference type="ARBA" id="ARBA00022927"/>
    </source>
</evidence>
<dbReference type="PANTHER" id="PTHR33446">
    <property type="entry name" value="PROTEIN TONB-RELATED"/>
    <property type="match status" value="1"/>
</dbReference>
<feature type="domain" description="TonB C-terminal" evidence="11">
    <location>
        <begin position="219"/>
        <end position="318"/>
    </location>
</feature>
<dbReference type="NCBIfam" id="TIGR01352">
    <property type="entry name" value="tonB_Cterm"/>
    <property type="match status" value="1"/>
</dbReference>
<evidence type="ECO:0000256" key="6">
    <source>
        <dbReference type="ARBA" id="ARBA00022692"/>
    </source>
</evidence>
<evidence type="ECO:0000256" key="5">
    <source>
        <dbReference type="ARBA" id="ARBA00022519"/>
    </source>
</evidence>
<dbReference type="EMBL" id="QJPH01000457">
    <property type="protein sequence ID" value="PZN73424.1"/>
    <property type="molecule type" value="Genomic_DNA"/>
</dbReference>
<dbReference type="GO" id="GO:0055085">
    <property type="term" value="P:transmembrane transport"/>
    <property type="evidence" value="ECO:0007669"/>
    <property type="project" value="InterPro"/>
</dbReference>
<evidence type="ECO:0000256" key="8">
    <source>
        <dbReference type="ARBA" id="ARBA00022989"/>
    </source>
</evidence>
<dbReference type="PROSITE" id="PS52015">
    <property type="entry name" value="TONB_CTD"/>
    <property type="match status" value="1"/>
</dbReference>
<evidence type="ECO:0000313" key="12">
    <source>
        <dbReference type="EMBL" id="PZN73424.1"/>
    </source>
</evidence>
<gene>
    <name evidence="12" type="ORF">DM484_22780</name>
</gene>
<keyword evidence="9" id="KW-0472">Membrane</keyword>
<keyword evidence="5" id="KW-0997">Cell inner membrane</keyword>
<feature type="region of interest" description="Disordered" evidence="10">
    <location>
        <begin position="58"/>
        <end position="153"/>
    </location>
</feature>
<organism evidence="12 13">
    <name type="scientific">Candidatus Methylumidiphilus alinenensis</name>
    <dbReference type="NCBI Taxonomy" id="2202197"/>
    <lineage>
        <taxon>Bacteria</taxon>
        <taxon>Pseudomonadati</taxon>
        <taxon>Pseudomonadota</taxon>
        <taxon>Gammaproteobacteria</taxon>
        <taxon>Methylococcales</taxon>
        <taxon>Candidatus Methylumidiphilus</taxon>
    </lineage>
</organism>
<name>A0A2W4SKP8_9GAMM</name>
<proteinExistence type="inferred from homology"/>
<evidence type="ECO:0000256" key="4">
    <source>
        <dbReference type="ARBA" id="ARBA00022475"/>
    </source>
</evidence>
<feature type="compositionally biased region" description="Basic and acidic residues" evidence="10">
    <location>
        <begin position="100"/>
        <end position="130"/>
    </location>
</feature>
<dbReference type="InterPro" id="IPR006260">
    <property type="entry name" value="TonB/TolA_C"/>
</dbReference>
<keyword evidence="8" id="KW-1133">Transmembrane helix</keyword>
<keyword evidence="6" id="KW-0812">Transmembrane</keyword>
<dbReference type="InterPro" id="IPR051045">
    <property type="entry name" value="TonB-dependent_transducer"/>
</dbReference>
<dbReference type="Pfam" id="PF03544">
    <property type="entry name" value="TonB_C"/>
    <property type="match status" value="1"/>
</dbReference>
<dbReference type="Proteomes" id="UP000249396">
    <property type="component" value="Unassembled WGS sequence"/>
</dbReference>
<evidence type="ECO:0000256" key="10">
    <source>
        <dbReference type="SAM" id="MobiDB-lite"/>
    </source>
</evidence>
<dbReference type="SUPFAM" id="SSF74653">
    <property type="entry name" value="TolA/TonB C-terminal domain"/>
    <property type="match status" value="1"/>
</dbReference>
<comment type="similarity">
    <text evidence="2">Belongs to the TonB family.</text>
</comment>
<dbReference type="GO" id="GO:0015031">
    <property type="term" value="P:protein transport"/>
    <property type="evidence" value="ECO:0007669"/>
    <property type="project" value="UniProtKB-KW"/>
</dbReference>
<evidence type="ECO:0000256" key="9">
    <source>
        <dbReference type="ARBA" id="ARBA00023136"/>
    </source>
</evidence>
<evidence type="ECO:0000256" key="2">
    <source>
        <dbReference type="ARBA" id="ARBA00006555"/>
    </source>
</evidence>
<reference evidence="12 13" key="1">
    <citation type="journal article" date="2018" name="Aquat. Microb. Ecol.">
        <title>Gammaproteobacterial methanotrophs dominate.</title>
        <authorList>
            <person name="Rissanen A.J."/>
            <person name="Saarenheimo J."/>
            <person name="Tiirola M."/>
            <person name="Peura S."/>
            <person name="Aalto S.L."/>
            <person name="Karvinen A."/>
            <person name="Nykanen H."/>
        </authorList>
    </citation>
    <scope>NUCLEOTIDE SEQUENCE [LARGE SCALE GENOMIC DNA]</scope>
    <source>
        <strain evidence="12">AMbin10</strain>
    </source>
</reference>
<dbReference type="InterPro" id="IPR037682">
    <property type="entry name" value="TonB_C"/>
</dbReference>
<dbReference type="GO" id="GO:0098797">
    <property type="term" value="C:plasma membrane protein complex"/>
    <property type="evidence" value="ECO:0007669"/>
    <property type="project" value="TreeGrafter"/>
</dbReference>
<comment type="caution">
    <text evidence="12">The sequence shown here is derived from an EMBL/GenBank/DDBJ whole genome shotgun (WGS) entry which is preliminary data.</text>
</comment>
<evidence type="ECO:0000256" key="3">
    <source>
        <dbReference type="ARBA" id="ARBA00022448"/>
    </source>
</evidence>
<dbReference type="PANTHER" id="PTHR33446:SF11">
    <property type="entry name" value="TONB3"/>
    <property type="match status" value="1"/>
</dbReference>
<dbReference type="AlphaFoldDB" id="A0A2W4SKP8"/>
<keyword evidence="4" id="KW-1003">Cell membrane</keyword>
<evidence type="ECO:0000256" key="1">
    <source>
        <dbReference type="ARBA" id="ARBA00004383"/>
    </source>
</evidence>
<evidence type="ECO:0000313" key="13">
    <source>
        <dbReference type="Proteomes" id="UP000249396"/>
    </source>
</evidence>
<accession>A0A2W4SKP8</accession>